<protein>
    <recommendedName>
        <fullName evidence="7">Kinesin-like protein</fullName>
    </recommendedName>
</protein>
<accession>M3J515</accession>
<dbReference type="GO" id="GO:0005874">
    <property type="term" value="C:microtubule"/>
    <property type="evidence" value="ECO:0007669"/>
    <property type="project" value="UniProtKB-KW"/>
</dbReference>
<dbReference type="InterPro" id="IPR001752">
    <property type="entry name" value="Kinesin_motor_dom"/>
</dbReference>
<dbReference type="InterPro" id="IPR027640">
    <property type="entry name" value="Kinesin-like_fam"/>
</dbReference>
<dbReference type="PROSITE" id="PS50067">
    <property type="entry name" value="KINESIN_MOTOR_2"/>
    <property type="match status" value="1"/>
</dbReference>
<evidence type="ECO:0000256" key="2">
    <source>
        <dbReference type="ARBA" id="ARBA00022701"/>
    </source>
</evidence>
<keyword evidence="3 6" id="KW-0547">Nucleotide-binding</keyword>
<dbReference type="OrthoDB" id="3176171at2759"/>
<evidence type="ECO:0000256" key="8">
    <source>
        <dbReference type="SAM" id="Coils"/>
    </source>
</evidence>
<dbReference type="STRING" id="1245528.M3J515"/>
<proteinExistence type="inferred from homology"/>
<dbReference type="PANTHER" id="PTHR47972:SF45">
    <property type="entry name" value="PROTEIN CLARET SEGREGATIONAL"/>
    <property type="match status" value="1"/>
</dbReference>
<sequence>MRKYSPKIPIALDNNESNQFRQLINEKNLDLEEVKIKSITLRNDIEHQNFENFTIQAEYNELERNLTDLDLKISELRGYGESSVDSVKKKFEVENEHLKLDHQERLNQIKEDITKQVDKLLNDKRYKYEEQIKEYNQEIKRLVNGKKNSENELKEKLGELRKNQHAKEIEILDKLVSDTDNIKDEIKNMDQSITEKKQIIELIKTVQLEKLSTELSRFTAIRNQLMTKNNDKQTSIENLQLKIDNSLSATQSLAFKSDERSKNLHTLNFEIKRMKSEMIDQESKRRKLHAQLQDLKGNIRVFCRIRKVPSTDLLEYTIPQDINDDSKQELFIKKPHGKNELPYQFSFDKIFQPEQENKEVFEELSQLIQCSLDGTNVCVFAYGQTGSGKTFTMSHPENGMIPMSIVKIFDDIEDLKEKGWKYTVQGRFIEIYNESIIDLLGTSAGNKHEIKHDDATSKTTVTNITTIDISTPQQAIEILDHANKKRSTAATKANDHSSRSHSIFIIDIEGYNHITNEKCSGTLNLIDLAGSERLNNSKAEGDRLKETQAINKSLSCLGDVIYSLNLKDASHIPYRNSKLTYLLKNSLGGNSKTLMFVNISPMNKDFNETVNSLRFATKVNNTKLNK</sequence>
<evidence type="ECO:0000259" key="9">
    <source>
        <dbReference type="PROSITE" id="PS50067"/>
    </source>
</evidence>
<evidence type="ECO:0000256" key="5">
    <source>
        <dbReference type="ARBA" id="ARBA00023175"/>
    </source>
</evidence>
<dbReference type="Pfam" id="PF00225">
    <property type="entry name" value="Kinesin"/>
    <property type="match status" value="1"/>
</dbReference>
<dbReference type="GO" id="GO:0007018">
    <property type="term" value="P:microtubule-based movement"/>
    <property type="evidence" value="ECO:0007669"/>
    <property type="project" value="InterPro"/>
</dbReference>
<dbReference type="GO" id="GO:0003777">
    <property type="term" value="F:microtubule motor activity"/>
    <property type="evidence" value="ECO:0007669"/>
    <property type="project" value="InterPro"/>
</dbReference>
<comment type="caution">
    <text evidence="10">The sequence shown here is derived from an EMBL/GenBank/DDBJ whole genome shotgun (WGS) entry which is preliminary data.</text>
</comment>
<keyword evidence="4 6" id="KW-0067">ATP-binding</keyword>
<feature type="coiled-coil region" evidence="8">
    <location>
        <begin position="271"/>
        <end position="298"/>
    </location>
</feature>
<dbReference type="CDD" id="cd01366">
    <property type="entry name" value="KISc_C_terminal"/>
    <property type="match status" value="1"/>
</dbReference>
<dbReference type="InterPro" id="IPR027417">
    <property type="entry name" value="P-loop_NTPase"/>
</dbReference>
<dbReference type="PANTHER" id="PTHR47972">
    <property type="entry name" value="KINESIN-LIKE PROTEIN KLP-3"/>
    <property type="match status" value="1"/>
</dbReference>
<keyword evidence="11" id="KW-1185">Reference proteome</keyword>
<dbReference type="Proteomes" id="UP000011777">
    <property type="component" value="Unassembled WGS sequence"/>
</dbReference>
<gene>
    <name evidence="10" type="ORF">G210_2618</name>
</gene>
<feature type="binding site" evidence="6">
    <location>
        <begin position="383"/>
        <end position="390"/>
    </location>
    <ligand>
        <name>ATP</name>
        <dbReference type="ChEBI" id="CHEBI:30616"/>
    </ligand>
</feature>
<feature type="coiled-coil region" evidence="8">
    <location>
        <begin position="103"/>
        <end position="170"/>
    </location>
</feature>
<dbReference type="GO" id="GO:0008017">
    <property type="term" value="F:microtubule binding"/>
    <property type="evidence" value="ECO:0007669"/>
    <property type="project" value="InterPro"/>
</dbReference>
<keyword evidence="5 6" id="KW-0505">Motor protein</keyword>
<evidence type="ECO:0000256" key="3">
    <source>
        <dbReference type="ARBA" id="ARBA00022741"/>
    </source>
</evidence>
<evidence type="ECO:0000256" key="7">
    <source>
        <dbReference type="RuleBase" id="RU000394"/>
    </source>
</evidence>
<evidence type="ECO:0000313" key="10">
    <source>
        <dbReference type="EMBL" id="EMG47103.1"/>
    </source>
</evidence>
<keyword evidence="8" id="KW-0175">Coiled coil</keyword>
<organism evidence="10 11">
    <name type="scientific">Candida maltosa (strain Xu316)</name>
    <name type="common">Yeast</name>
    <dbReference type="NCBI Taxonomy" id="1245528"/>
    <lineage>
        <taxon>Eukaryota</taxon>
        <taxon>Fungi</taxon>
        <taxon>Dikarya</taxon>
        <taxon>Ascomycota</taxon>
        <taxon>Saccharomycotina</taxon>
        <taxon>Pichiomycetes</taxon>
        <taxon>Debaryomycetaceae</taxon>
        <taxon>Candida/Lodderomyces clade</taxon>
        <taxon>Candida</taxon>
    </lineage>
</organism>
<dbReference type="HOGENOM" id="CLU_001485_12_4_1"/>
<dbReference type="PRINTS" id="PR00380">
    <property type="entry name" value="KINESINHEAVY"/>
</dbReference>
<dbReference type="EMBL" id="AOGT01001722">
    <property type="protein sequence ID" value="EMG47103.1"/>
    <property type="molecule type" value="Genomic_DNA"/>
</dbReference>
<feature type="domain" description="Kinesin motor" evidence="9">
    <location>
        <begin position="298"/>
        <end position="622"/>
    </location>
</feature>
<evidence type="ECO:0000256" key="6">
    <source>
        <dbReference type="PROSITE-ProRule" id="PRU00283"/>
    </source>
</evidence>
<keyword evidence="2 7" id="KW-0493">Microtubule</keyword>
<evidence type="ECO:0000256" key="4">
    <source>
        <dbReference type="ARBA" id="ARBA00022840"/>
    </source>
</evidence>
<dbReference type="InterPro" id="IPR019821">
    <property type="entry name" value="Kinesin_motor_CS"/>
</dbReference>
<dbReference type="GO" id="GO:0005524">
    <property type="term" value="F:ATP binding"/>
    <property type="evidence" value="ECO:0007669"/>
    <property type="project" value="UniProtKB-UniRule"/>
</dbReference>
<evidence type="ECO:0000256" key="1">
    <source>
        <dbReference type="ARBA" id="ARBA00010899"/>
    </source>
</evidence>
<name>M3J515_CANMX</name>
<dbReference type="PROSITE" id="PS00411">
    <property type="entry name" value="KINESIN_MOTOR_1"/>
    <property type="match status" value="1"/>
</dbReference>
<dbReference type="eggNOG" id="KOG0239">
    <property type="taxonomic scope" value="Eukaryota"/>
</dbReference>
<dbReference type="AlphaFoldDB" id="M3J515"/>
<reference evidence="10 11" key="1">
    <citation type="submission" date="2013-02" db="EMBL/GenBank/DDBJ databases">
        <title>Genome sequence of Candida maltosa Xu316, a potential industrial strain for xylitol and ethanol production.</title>
        <authorList>
            <person name="Yu J."/>
            <person name="Wang Q."/>
            <person name="Geng X."/>
            <person name="Bao W."/>
            <person name="He P."/>
            <person name="Cai J."/>
        </authorList>
    </citation>
    <scope>NUCLEOTIDE SEQUENCE [LARGE SCALE GENOMIC DNA]</scope>
    <source>
        <strain evidence="11">Xu316</strain>
    </source>
</reference>
<dbReference type="OMA" id="QDERHAM"/>
<evidence type="ECO:0000313" key="11">
    <source>
        <dbReference type="Proteomes" id="UP000011777"/>
    </source>
</evidence>
<dbReference type="Gene3D" id="3.40.850.10">
    <property type="entry name" value="Kinesin motor domain"/>
    <property type="match status" value="1"/>
</dbReference>
<dbReference type="SMART" id="SM00129">
    <property type="entry name" value="KISc"/>
    <property type="match status" value="1"/>
</dbReference>
<comment type="similarity">
    <text evidence="1">Belongs to the TRAFAC class myosin-kinesin ATPase superfamily. Kinesin family. KIN-14 subfamily.</text>
</comment>
<dbReference type="InterPro" id="IPR036961">
    <property type="entry name" value="Kinesin_motor_dom_sf"/>
</dbReference>
<dbReference type="SUPFAM" id="SSF52540">
    <property type="entry name" value="P-loop containing nucleoside triphosphate hydrolases"/>
    <property type="match status" value="1"/>
</dbReference>